<evidence type="ECO:0000313" key="2">
    <source>
        <dbReference type="EMBL" id="KKT60205.1"/>
    </source>
</evidence>
<dbReference type="Proteomes" id="UP000034087">
    <property type="component" value="Unassembled WGS sequence"/>
</dbReference>
<proteinExistence type="predicted"/>
<evidence type="ECO:0000256" key="1">
    <source>
        <dbReference type="SAM" id="Coils"/>
    </source>
</evidence>
<gene>
    <name evidence="2" type="ORF">UW53_C0003G0116</name>
</gene>
<keyword evidence="1" id="KW-0175">Coiled coil</keyword>
<organism evidence="2 3">
    <name type="scientific">Candidatus Giovannonibacteria bacterium GW2011_GWA1_44_25</name>
    <dbReference type="NCBI Taxonomy" id="1618645"/>
    <lineage>
        <taxon>Bacteria</taxon>
        <taxon>Candidatus Giovannoniibacteriota</taxon>
    </lineage>
</organism>
<dbReference type="AlphaFoldDB" id="A0A0G1IM59"/>
<reference evidence="2 3" key="1">
    <citation type="journal article" date="2015" name="Nature">
        <title>rRNA introns, odd ribosomes, and small enigmatic genomes across a large radiation of phyla.</title>
        <authorList>
            <person name="Brown C.T."/>
            <person name="Hug L.A."/>
            <person name="Thomas B.C."/>
            <person name="Sharon I."/>
            <person name="Castelle C.J."/>
            <person name="Singh A."/>
            <person name="Wilkins M.J."/>
            <person name="Williams K.H."/>
            <person name="Banfield J.F."/>
        </authorList>
    </citation>
    <scope>NUCLEOTIDE SEQUENCE [LARGE SCALE GENOMIC DNA]</scope>
</reference>
<dbReference type="EMBL" id="LCIR01000003">
    <property type="protein sequence ID" value="KKT60205.1"/>
    <property type="molecule type" value="Genomic_DNA"/>
</dbReference>
<feature type="coiled-coil region" evidence="1">
    <location>
        <begin position="11"/>
        <end position="49"/>
    </location>
</feature>
<evidence type="ECO:0000313" key="3">
    <source>
        <dbReference type="Proteomes" id="UP000034087"/>
    </source>
</evidence>
<name>A0A0G1IM59_9BACT</name>
<accession>A0A0G1IM59</accession>
<comment type="caution">
    <text evidence="2">The sequence shown here is derived from an EMBL/GenBank/DDBJ whole genome shotgun (WGS) entry which is preliminary data.</text>
</comment>
<sequence length="229" mass="24930">MGSAAKELTDINKLLEEVGGLKKDAEKLIEQANRDFAKLQSRIKNGETTGDEIKDFVIAKYGFLNEKLEGVYRDLQNRAQRSVGEFVLAVVRRELQRGCTGFGGRGYVAIETSLYLGVLNKGKMIFNCAKGSMVFPSENHVVYGSRSEKISVVAGGLSIRSLLGDAVDIALQLNKPLKTEGEDFLGGLGSGGKKELEIMIGDKEIKDWCGSSYYDGVVSKMAQALGCKF</sequence>
<protein>
    <submittedName>
        <fullName evidence="2">Uncharacterized protein</fullName>
    </submittedName>
</protein>